<dbReference type="AlphaFoldDB" id="A0A0C2VY67"/>
<keyword evidence="6" id="KW-1185">Reference proteome</keyword>
<dbReference type="PANTHER" id="PTHR22916">
    <property type="entry name" value="GLYCOSYLTRANSFERASE"/>
    <property type="match status" value="1"/>
</dbReference>
<dbReference type="EMBL" id="JXRP01000009">
    <property type="protein sequence ID" value="KIL49366.1"/>
    <property type="molecule type" value="Genomic_DNA"/>
</dbReference>
<protein>
    <recommendedName>
        <fullName evidence="4">Glycosyltransferase 2-like domain-containing protein</fullName>
    </recommendedName>
</protein>
<dbReference type="InterPro" id="IPR029044">
    <property type="entry name" value="Nucleotide-diphossugar_trans"/>
</dbReference>
<dbReference type="OrthoDB" id="396512at2"/>
<keyword evidence="3" id="KW-0808">Transferase</keyword>
<dbReference type="InterPro" id="IPR001173">
    <property type="entry name" value="Glyco_trans_2-like"/>
</dbReference>
<evidence type="ECO:0000313" key="5">
    <source>
        <dbReference type="EMBL" id="KIL49366.1"/>
    </source>
</evidence>
<evidence type="ECO:0000256" key="2">
    <source>
        <dbReference type="ARBA" id="ARBA00022676"/>
    </source>
</evidence>
<evidence type="ECO:0000256" key="3">
    <source>
        <dbReference type="ARBA" id="ARBA00022679"/>
    </source>
</evidence>
<accession>A0A0C2VY67</accession>
<dbReference type="Proteomes" id="UP000031938">
    <property type="component" value="Unassembled WGS sequence"/>
</dbReference>
<gene>
    <name evidence="5" type="ORF">KP78_08340</name>
</gene>
<sequence length="329" mass="38284">MPKISIIVPVYNVEHYLPRCIDSLLHQSIQDIEVILVNDGSTDTCKEICDIFAQKDSRIVVIHKKNGGLSDARNTGLTIAKGEYVGFVDSDDWVDLSMYEVLYNLCIQLNSDISTCLIKNVGKNKKQKNRASNKIEIYDSQKAIHSLYKGTLSGFSACNKIYKKKLFKNIEFPKGRVYEDAAVMYRLFNLANKIVFINAPLYMYEHRENSITRSNFSEKRFDIVPNYYETYSFMKKNYPDMCERLNAIYFSSLRNMIVDIVCEKNIVKNSNHILRVSKLIRNSNKVILRNNSLSVRHKLFAQILAWCPWLGVLMYQLRMKINYESYTKH</sequence>
<evidence type="ECO:0000313" key="6">
    <source>
        <dbReference type="Proteomes" id="UP000031938"/>
    </source>
</evidence>
<dbReference type="Gene3D" id="3.90.550.10">
    <property type="entry name" value="Spore Coat Polysaccharide Biosynthesis Protein SpsA, Chain A"/>
    <property type="match status" value="1"/>
</dbReference>
<dbReference type="SUPFAM" id="SSF53448">
    <property type="entry name" value="Nucleotide-diphospho-sugar transferases"/>
    <property type="match status" value="1"/>
</dbReference>
<dbReference type="PANTHER" id="PTHR22916:SF51">
    <property type="entry name" value="GLYCOSYLTRANSFERASE EPSH-RELATED"/>
    <property type="match status" value="1"/>
</dbReference>
<comment type="caution">
    <text evidence="5">The sequence shown here is derived from an EMBL/GenBank/DDBJ whole genome shotgun (WGS) entry which is preliminary data.</text>
</comment>
<dbReference type="STRING" id="889306.KP78_08340"/>
<evidence type="ECO:0000259" key="4">
    <source>
        <dbReference type="Pfam" id="PF00535"/>
    </source>
</evidence>
<organism evidence="5 6">
    <name type="scientific">Jeotgalibacillus soli</name>
    <dbReference type="NCBI Taxonomy" id="889306"/>
    <lineage>
        <taxon>Bacteria</taxon>
        <taxon>Bacillati</taxon>
        <taxon>Bacillota</taxon>
        <taxon>Bacilli</taxon>
        <taxon>Bacillales</taxon>
        <taxon>Caryophanaceae</taxon>
        <taxon>Jeotgalibacillus</taxon>
    </lineage>
</organism>
<feature type="domain" description="Glycosyltransferase 2-like" evidence="4">
    <location>
        <begin position="5"/>
        <end position="170"/>
    </location>
</feature>
<dbReference type="RefSeq" id="WP_041086498.1">
    <property type="nucleotide sequence ID" value="NZ_JXRP01000009.1"/>
</dbReference>
<dbReference type="CDD" id="cd00761">
    <property type="entry name" value="Glyco_tranf_GTA_type"/>
    <property type="match status" value="1"/>
</dbReference>
<proteinExistence type="inferred from homology"/>
<name>A0A0C2VY67_9BACL</name>
<reference evidence="5 6" key="1">
    <citation type="submission" date="2015-01" db="EMBL/GenBank/DDBJ databases">
        <title>Genome sequencing of Jeotgalibacillus soli.</title>
        <authorList>
            <person name="Goh K.M."/>
            <person name="Chan K.-G."/>
            <person name="Yaakop A.S."/>
            <person name="Ee R."/>
            <person name="Gan H.M."/>
            <person name="Chan C.S."/>
        </authorList>
    </citation>
    <scope>NUCLEOTIDE SEQUENCE [LARGE SCALE GENOMIC DNA]</scope>
    <source>
        <strain evidence="5 6">P9</strain>
    </source>
</reference>
<comment type="similarity">
    <text evidence="1">Belongs to the glycosyltransferase 2 family.</text>
</comment>
<dbReference type="GO" id="GO:0016757">
    <property type="term" value="F:glycosyltransferase activity"/>
    <property type="evidence" value="ECO:0007669"/>
    <property type="project" value="UniProtKB-KW"/>
</dbReference>
<keyword evidence="2" id="KW-0328">Glycosyltransferase</keyword>
<evidence type="ECO:0000256" key="1">
    <source>
        <dbReference type="ARBA" id="ARBA00006739"/>
    </source>
</evidence>
<dbReference type="PATRIC" id="fig|889306.3.peg.837"/>
<dbReference type="Pfam" id="PF00535">
    <property type="entry name" value="Glycos_transf_2"/>
    <property type="match status" value="1"/>
</dbReference>